<dbReference type="InterPro" id="IPR022213">
    <property type="entry name" value="DUF3742"/>
</dbReference>
<dbReference type="EMBL" id="JARJLM010000412">
    <property type="protein sequence ID" value="MDF3836072.1"/>
    <property type="molecule type" value="Genomic_DNA"/>
</dbReference>
<reference evidence="1 2" key="1">
    <citation type="submission" date="2023-03" db="EMBL/GenBank/DDBJ databases">
        <title>Draft assemblies of triclosan tolerant bacteria isolated from returned activated sludge.</title>
        <authorList>
            <person name="Van Hamelsveld S."/>
        </authorList>
    </citation>
    <scope>NUCLEOTIDE SEQUENCE [LARGE SCALE GENOMIC DNA]</scope>
    <source>
        <strain evidence="1 2">GW210010_S58</strain>
    </source>
</reference>
<evidence type="ECO:0000313" key="1">
    <source>
        <dbReference type="EMBL" id="MDF3836072.1"/>
    </source>
</evidence>
<accession>A0ABT6ATX6</accession>
<gene>
    <name evidence="1" type="ORF">P3W85_24420</name>
</gene>
<sequence>MPIGLAKDLLWVPKLLVLIVLLYAAFWLTLRLVFALPGAAAIRIDARKPYEAGEWRHGDEGCGYYEKDIRTDHGRLFDEDDE</sequence>
<organism evidence="1 2">
    <name type="scientific">Cupriavidus basilensis</name>
    <dbReference type="NCBI Taxonomy" id="68895"/>
    <lineage>
        <taxon>Bacteria</taxon>
        <taxon>Pseudomonadati</taxon>
        <taxon>Pseudomonadota</taxon>
        <taxon>Betaproteobacteria</taxon>
        <taxon>Burkholderiales</taxon>
        <taxon>Burkholderiaceae</taxon>
        <taxon>Cupriavidus</taxon>
    </lineage>
</organism>
<dbReference type="Pfam" id="PF12553">
    <property type="entry name" value="DUF3742"/>
    <property type="match status" value="1"/>
</dbReference>
<evidence type="ECO:0000313" key="2">
    <source>
        <dbReference type="Proteomes" id="UP001216674"/>
    </source>
</evidence>
<dbReference type="Proteomes" id="UP001216674">
    <property type="component" value="Unassembled WGS sequence"/>
</dbReference>
<keyword evidence="2" id="KW-1185">Reference proteome</keyword>
<proteinExistence type="predicted"/>
<dbReference type="RefSeq" id="WP_276266672.1">
    <property type="nucleotide sequence ID" value="NZ_JARJLM010000412.1"/>
</dbReference>
<protein>
    <submittedName>
        <fullName evidence="1">DUF3742 family protein</fullName>
    </submittedName>
</protein>
<comment type="caution">
    <text evidence="1">The sequence shown here is derived from an EMBL/GenBank/DDBJ whole genome shotgun (WGS) entry which is preliminary data.</text>
</comment>
<name>A0ABT6ATX6_9BURK</name>